<gene>
    <name evidence="2" type="ORF">AAFF_G00225180</name>
</gene>
<dbReference type="EMBL" id="JAINUG010000003">
    <property type="protein sequence ID" value="KAJ8417675.1"/>
    <property type="molecule type" value="Genomic_DNA"/>
</dbReference>
<keyword evidence="3" id="KW-1185">Reference proteome</keyword>
<name>A0AAD7X2A3_9TELE</name>
<feature type="chain" id="PRO_5042282988" evidence="1">
    <location>
        <begin position="22"/>
        <end position="100"/>
    </location>
</feature>
<organism evidence="2 3">
    <name type="scientific">Aldrovandia affinis</name>
    <dbReference type="NCBI Taxonomy" id="143900"/>
    <lineage>
        <taxon>Eukaryota</taxon>
        <taxon>Metazoa</taxon>
        <taxon>Chordata</taxon>
        <taxon>Craniata</taxon>
        <taxon>Vertebrata</taxon>
        <taxon>Euteleostomi</taxon>
        <taxon>Actinopterygii</taxon>
        <taxon>Neopterygii</taxon>
        <taxon>Teleostei</taxon>
        <taxon>Notacanthiformes</taxon>
        <taxon>Halosauridae</taxon>
        <taxon>Aldrovandia</taxon>
    </lineage>
</organism>
<feature type="signal peptide" evidence="1">
    <location>
        <begin position="1"/>
        <end position="21"/>
    </location>
</feature>
<proteinExistence type="predicted"/>
<dbReference type="Proteomes" id="UP001221898">
    <property type="component" value="Unassembled WGS sequence"/>
</dbReference>
<evidence type="ECO:0000313" key="2">
    <source>
        <dbReference type="EMBL" id="KAJ8417675.1"/>
    </source>
</evidence>
<sequence>MKTRTFMCTCTIAFIFLVVQSHSTPKKKLNLNNWGPQSMMYLKGKYGRRLAPDYDGEGIYKLGLNNWYTVFKGFQRLKPVVVRKARRMLKAENVVIGYLE</sequence>
<reference evidence="2" key="1">
    <citation type="journal article" date="2023" name="Science">
        <title>Genome structures resolve the early diversification of teleost fishes.</title>
        <authorList>
            <person name="Parey E."/>
            <person name="Louis A."/>
            <person name="Montfort J."/>
            <person name="Bouchez O."/>
            <person name="Roques C."/>
            <person name="Iampietro C."/>
            <person name="Lluch J."/>
            <person name="Castinel A."/>
            <person name="Donnadieu C."/>
            <person name="Desvignes T."/>
            <person name="Floi Bucao C."/>
            <person name="Jouanno E."/>
            <person name="Wen M."/>
            <person name="Mejri S."/>
            <person name="Dirks R."/>
            <person name="Jansen H."/>
            <person name="Henkel C."/>
            <person name="Chen W.J."/>
            <person name="Zahm M."/>
            <person name="Cabau C."/>
            <person name="Klopp C."/>
            <person name="Thompson A.W."/>
            <person name="Robinson-Rechavi M."/>
            <person name="Braasch I."/>
            <person name="Lecointre G."/>
            <person name="Bobe J."/>
            <person name="Postlethwait J.H."/>
            <person name="Berthelot C."/>
            <person name="Roest Crollius H."/>
            <person name="Guiguen Y."/>
        </authorList>
    </citation>
    <scope>NUCLEOTIDE SEQUENCE</scope>
    <source>
        <strain evidence="2">NC1722</strain>
    </source>
</reference>
<evidence type="ECO:0000256" key="1">
    <source>
        <dbReference type="SAM" id="SignalP"/>
    </source>
</evidence>
<protein>
    <submittedName>
        <fullName evidence="2">Uncharacterized protein</fullName>
    </submittedName>
</protein>
<evidence type="ECO:0000313" key="3">
    <source>
        <dbReference type="Proteomes" id="UP001221898"/>
    </source>
</evidence>
<keyword evidence="1" id="KW-0732">Signal</keyword>
<accession>A0AAD7X2A3</accession>
<comment type="caution">
    <text evidence="2">The sequence shown here is derived from an EMBL/GenBank/DDBJ whole genome shotgun (WGS) entry which is preliminary data.</text>
</comment>
<dbReference type="AlphaFoldDB" id="A0AAD7X2A3"/>